<dbReference type="GO" id="GO:0005829">
    <property type="term" value="C:cytosol"/>
    <property type="evidence" value="ECO:0007669"/>
    <property type="project" value="TreeGrafter"/>
</dbReference>
<dbReference type="PANTHER" id="PTHR10738:SF0">
    <property type="entry name" value="PROTEIN ARGININE N-METHYLTRANSFERASE 5"/>
    <property type="match status" value="1"/>
</dbReference>
<dbReference type="Gene3D" id="3.20.20.150">
    <property type="entry name" value="Divalent-metal-dependent TIM barrel enzymes"/>
    <property type="match status" value="1"/>
</dbReference>
<evidence type="ECO:0000259" key="9">
    <source>
        <dbReference type="Pfam" id="PF17285"/>
    </source>
</evidence>
<feature type="domain" description="PRMT5 oligomerisation" evidence="10">
    <location>
        <begin position="663"/>
        <end position="767"/>
    </location>
</feature>
<reference evidence="11 12" key="1">
    <citation type="journal article" date="2021" name="Sci. Rep.">
        <title>The genome of the diatom Chaetoceros tenuissimus carries an ancient integrated fragment of an extant virus.</title>
        <authorList>
            <person name="Hongo Y."/>
            <person name="Kimura K."/>
            <person name="Takaki Y."/>
            <person name="Yoshida Y."/>
            <person name="Baba S."/>
            <person name="Kobayashi G."/>
            <person name="Nagasaki K."/>
            <person name="Hano T."/>
            <person name="Tomaru Y."/>
        </authorList>
    </citation>
    <scope>NUCLEOTIDE SEQUENCE [LARGE SCALE GENOMIC DNA]</scope>
    <source>
        <strain evidence="11 12">NIES-3715</strain>
    </source>
</reference>
<evidence type="ECO:0000256" key="3">
    <source>
        <dbReference type="ARBA" id="ARBA00022691"/>
    </source>
</evidence>
<evidence type="ECO:0000256" key="4">
    <source>
        <dbReference type="PIRNR" id="PIRNR015894"/>
    </source>
</evidence>
<feature type="active site" description="Proton donor/acceptor" evidence="5">
    <location>
        <position position="497"/>
    </location>
</feature>
<dbReference type="PANTHER" id="PTHR10738">
    <property type="entry name" value="PROTEIN ARGININE N-METHYLTRANSFERASE 5"/>
    <property type="match status" value="1"/>
</dbReference>
<dbReference type="GO" id="GO:0032259">
    <property type="term" value="P:methylation"/>
    <property type="evidence" value="ECO:0007669"/>
    <property type="project" value="UniProtKB-KW"/>
</dbReference>
<feature type="domain" description="PRMT5 oligomerisation" evidence="10">
    <location>
        <begin position="531"/>
        <end position="630"/>
    </location>
</feature>
<keyword evidence="2 4" id="KW-0808">Transferase</keyword>
<feature type="active site" description="Proton donor/acceptor" evidence="5">
    <location>
        <position position="506"/>
    </location>
</feature>
<accession>A0AAD3CY76</accession>
<evidence type="ECO:0000256" key="7">
    <source>
        <dbReference type="PIRSR" id="PIRSR015894-3"/>
    </source>
</evidence>
<dbReference type="SUPFAM" id="SSF53335">
    <property type="entry name" value="S-adenosyl-L-methionine-dependent methyltransferases"/>
    <property type="match status" value="1"/>
</dbReference>
<feature type="domain" description="PRMT5 TIM barrel" evidence="9">
    <location>
        <begin position="95"/>
        <end position="307"/>
    </location>
</feature>
<evidence type="ECO:0000256" key="6">
    <source>
        <dbReference type="PIRSR" id="PIRSR015894-2"/>
    </source>
</evidence>
<dbReference type="Gene3D" id="2.70.160.11">
    <property type="entry name" value="Hnrnp arginine n-methyltransferase1"/>
    <property type="match status" value="1"/>
</dbReference>
<evidence type="ECO:0000256" key="5">
    <source>
        <dbReference type="PIRSR" id="PIRSR015894-1"/>
    </source>
</evidence>
<evidence type="ECO:0000256" key="2">
    <source>
        <dbReference type="ARBA" id="ARBA00022679"/>
    </source>
</evidence>
<evidence type="ECO:0000259" key="8">
    <source>
        <dbReference type="Pfam" id="PF05185"/>
    </source>
</evidence>
<evidence type="ECO:0000313" key="11">
    <source>
        <dbReference type="EMBL" id="GFH54223.1"/>
    </source>
</evidence>
<protein>
    <recommendedName>
        <fullName evidence="4">Protein arginine N-methyltransferase</fullName>
    </recommendedName>
</protein>
<keyword evidence="1 4" id="KW-0489">Methyltransferase</keyword>
<feature type="binding site" evidence="6">
    <location>
        <position position="441"/>
    </location>
    <ligand>
        <name>S-adenosyl-L-methionine</name>
        <dbReference type="ChEBI" id="CHEBI:59789"/>
    </ligand>
</feature>
<dbReference type="GO" id="GO:0005634">
    <property type="term" value="C:nucleus"/>
    <property type="evidence" value="ECO:0007669"/>
    <property type="project" value="TreeGrafter"/>
</dbReference>
<gene>
    <name evidence="11" type="ORF">CTEN210_10699</name>
</gene>
<feature type="binding site" evidence="6">
    <location>
        <position position="348"/>
    </location>
    <ligand>
        <name>S-adenosyl-L-methionine</name>
        <dbReference type="ChEBI" id="CHEBI:59789"/>
    </ligand>
</feature>
<dbReference type="InterPro" id="IPR007857">
    <property type="entry name" value="Arg_MeTrfase_PRMT5"/>
</dbReference>
<dbReference type="Gene3D" id="3.40.50.150">
    <property type="entry name" value="Vaccinia Virus protein VP39"/>
    <property type="match status" value="1"/>
</dbReference>
<name>A0AAD3CY76_9STRA</name>
<dbReference type="AlphaFoldDB" id="A0AAD3CY76"/>
<dbReference type="InterPro" id="IPR035247">
    <property type="entry name" value="PRMT5_TIM"/>
</dbReference>
<keyword evidence="12" id="KW-1185">Reference proteome</keyword>
<feature type="domain" description="PRMT5 arginine-N-methyltransferase" evidence="8">
    <location>
        <begin position="321"/>
        <end position="528"/>
    </location>
</feature>
<keyword evidence="3 4" id="KW-0949">S-adenosyl-L-methionine</keyword>
<comment type="similarity">
    <text evidence="4">Belongs to the class I-like SAM-binding methyltransferase superfamily.</text>
</comment>
<sequence>MGDETFVGGLSIPQRSDDSLILLQDARKDGYDFITTNLPHSSSLFRRDVTLIESKWWSTSIVGNVASPNSYKSEMDTDTSEKPAWNFGQDIITALASNDAQASSQAEQQLMYMLDWAAHMNIPAVILPPITATMNKYELDCYGRFVANNGLKASANNLQLWVRVSFHPKAIENFHKFHRMCDGALNVGCMLMMDLEAVNYVTEASLSQSMDLMHYFIGSNLRAISFNTDVFLSNKKGFPTLPKSIQFLFVEMLKRLGRTCRVLVEGVPLHYLDNETDVPQGHDFEEQESSPLGHSGLLLYIQYLRHLRSKDEVKNVIDTEEAKMETGYLDHLQSALQPLGDNLEFSTYEVFEKDPVKYARYQDAVEYAIRDKIQLGQLRTEPTSQDKNNISILVKIFVVGAGRGPLVNASIRAIKTINTKYTSILGNNSKIQIDPRIVAVEKNPSAVLYLNSLKRFDPNWKVVDVVQCDMREAMNDQFLSDIILGDEANKVDIVVSELLGSFGDNELSPECLDGFQLSGLLKENGVSIPQNYTSYLAPVTSMRLHAESHAHAFFPSEPTQGPGGKPCGVLQAMETPYVVRTHAATQLHEELPCWTFTHPLQKEGLPLQDAAQNVDNERYAEVIFDLGKEGKAAFGSGYQKVNERLTLLAKSDIGKGLNERFSNESYTIHGYLGSFHCLLYQSVIDQTLSSVISIAPSTFSVGMFSWFPLYFPLREPQIAPKGSSAKCIIYRKCDESRVWYEWCSEIFVNNTTINTSPLHNPNGRSCVVRL</sequence>
<dbReference type="Pfam" id="PF17285">
    <property type="entry name" value="PRMT5_TIM"/>
    <property type="match status" value="1"/>
</dbReference>
<dbReference type="InterPro" id="IPR029063">
    <property type="entry name" value="SAM-dependent_MTases_sf"/>
</dbReference>
<dbReference type="Proteomes" id="UP001054902">
    <property type="component" value="Unassembled WGS sequence"/>
</dbReference>
<proteinExistence type="inferred from homology"/>
<organism evidence="11 12">
    <name type="scientific">Chaetoceros tenuissimus</name>
    <dbReference type="NCBI Taxonomy" id="426638"/>
    <lineage>
        <taxon>Eukaryota</taxon>
        <taxon>Sar</taxon>
        <taxon>Stramenopiles</taxon>
        <taxon>Ochrophyta</taxon>
        <taxon>Bacillariophyta</taxon>
        <taxon>Coscinodiscophyceae</taxon>
        <taxon>Chaetocerotophycidae</taxon>
        <taxon>Chaetocerotales</taxon>
        <taxon>Chaetocerotaceae</taxon>
        <taxon>Chaetoceros</taxon>
    </lineage>
</organism>
<feature type="binding site" evidence="6">
    <location>
        <begin position="469"/>
        <end position="470"/>
    </location>
    <ligand>
        <name>S-adenosyl-L-methionine</name>
        <dbReference type="ChEBI" id="CHEBI:59789"/>
    </ligand>
</feature>
<dbReference type="Pfam" id="PF17286">
    <property type="entry name" value="PRMT5_C"/>
    <property type="match status" value="2"/>
</dbReference>
<feature type="binding site" evidence="6">
    <location>
        <begin position="357"/>
        <end position="358"/>
    </location>
    <ligand>
        <name>S-adenosyl-L-methionine</name>
        <dbReference type="ChEBI" id="CHEBI:59789"/>
    </ligand>
</feature>
<dbReference type="InterPro" id="IPR035248">
    <property type="entry name" value="PRMT5_C"/>
</dbReference>
<feature type="site" description="Critical for specifying symmetric addition of methyl groups" evidence="7">
    <location>
        <position position="351"/>
    </location>
</feature>
<dbReference type="InterPro" id="IPR025799">
    <property type="entry name" value="Arg_MeTrfase"/>
</dbReference>
<dbReference type="Pfam" id="PF05185">
    <property type="entry name" value="PRMT5"/>
    <property type="match status" value="1"/>
</dbReference>
<dbReference type="PIRSF" id="PIRSF015894">
    <property type="entry name" value="Skb1_MeTrfase"/>
    <property type="match status" value="1"/>
</dbReference>
<dbReference type="InterPro" id="IPR035075">
    <property type="entry name" value="PRMT5"/>
</dbReference>
<dbReference type="GO" id="GO:0016274">
    <property type="term" value="F:protein-arginine N-methyltransferase activity"/>
    <property type="evidence" value="ECO:0007669"/>
    <property type="project" value="InterPro"/>
</dbReference>
<dbReference type="EMBL" id="BLLK01000047">
    <property type="protein sequence ID" value="GFH54223.1"/>
    <property type="molecule type" value="Genomic_DNA"/>
</dbReference>
<evidence type="ECO:0000256" key="1">
    <source>
        <dbReference type="ARBA" id="ARBA00022603"/>
    </source>
</evidence>
<evidence type="ECO:0000259" key="10">
    <source>
        <dbReference type="Pfam" id="PF17286"/>
    </source>
</evidence>
<dbReference type="PROSITE" id="PS51678">
    <property type="entry name" value="SAM_MT_PRMT"/>
    <property type="match status" value="1"/>
</dbReference>
<evidence type="ECO:0000313" key="12">
    <source>
        <dbReference type="Proteomes" id="UP001054902"/>
    </source>
</evidence>
<dbReference type="GO" id="GO:0006355">
    <property type="term" value="P:regulation of DNA-templated transcription"/>
    <property type="evidence" value="ECO:0007669"/>
    <property type="project" value="TreeGrafter"/>
</dbReference>
<comment type="caution">
    <text evidence="11">The sequence shown here is derived from an EMBL/GenBank/DDBJ whole genome shotgun (WGS) entry which is preliminary data.</text>
</comment>